<evidence type="ECO:0000256" key="3">
    <source>
        <dbReference type="ARBA" id="ARBA00022741"/>
    </source>
</evidence>
<proteinExistence type="inferred from homology"/>
<evidence type="ECO:0000256" key="2">
    <source>
        <dbReference type="ARBA" id="ARBA00022679"/>
    </source>
</evidence>
<evidence type="ECO:0000259" key="8">
    <source>
        <dbReference type="Pfam" id="PF17042"/>
    </source>
</evidence>
<dbReference type="RefSeq" id="WP_307682352.1">
    <property type="nucleotide sequence ID" value="NZ_JAUSQX010000001.1"/>
</dbReference>
<reference evidence="9 10" key="1">
    <citation type="submission" date="2023-07" db="EMBL/GenBank/DDBJ databases">
        <title>Sequencing the genomes of 1000 actinobacteria strains.</title>
        <authorList>
            <person name="Klenk H.-P."/>
        </authorList>
    </citation>
    <scope>NUCLEOTIDE SEQUENCE [LARGE SCALE GENOMIC DNA]</scope>
    <source>
        <strain evidence="9 10">DSM 17163</strain>
    </source>
</reference>
<evidence type="ECO:0000256" key="4">
    <source>
        <dbReference type="ARBA" id="ARBA00022777"/>
    </source>
</evidence>
<dbReference type="Gene3D" id="3.40.980.20">
    <property type="entry name" value="Four-carbon acid sugar kinase, nucleotide binding domain"/>
    <property type="match status" value="1"/>
</dbReference>
<dbReference type="InterPro" id="IPR037051">
    <property type="entry name" value="4-carb_acid_sugar_kinase_N_sf"/>
</dbReference>
<keyword evidence="4" id="KW-0418">Kinase</keyword>
<keyword evidence="3" id="KW-0547">Nucleotide-binding</keyword>
<evidence type="ECO:0000256" key="5">
    <source>
        <dbReference type="ARBA" id="ARBA00022840"/>
    </source>
</evidence>
<feature type="domain" description="Four-carbon acid sugar kinase N-terminal" evidence="7">
    <location>
        <begin position="35"/>
        <end position="276"/>
    </location>
</feature>
<evidence type="ECO:0000256" key="6">
    <source>
        <dbReference type="ARBA" id="ARBA00023277"/>
    </source>
</evidence>
<dbReference type="Gene3D" id="3.40.50.10840">
    <property type="entry name" value="Putative sugar-binding, N-terminal domain"/>
    <property type="match status" value="1"/>
</dbReference>
<feature type="domain" description="Four-carbon acid sugar kinase nucleotide binding" evidence="8">
    <location>
        <begin position="305"/>
        <end position="468"/>
    </location>
</feature>
<name>A0ABT9NFE5_9ACTO</name>
<evidence type="ECO:0000256" key="1">
    <source>
        <dbReference type="ARBA" id="ARBA00005715"/>
    </source>
</evidence>
<evidence type="ECO:0000313" key="9">
    <source>
        <dbReference type="EMBL" id="MDP9806111.1"/>
    </source>
</evidence>
<dbReference type="InterPro" id="IPR010737">
    <property type="entry name" value="4-carb_acid_sugar_kinase_N"/>
</dbReference>
<dbReference type="Proteomes" id="UP001243212">
    <property type="component" value="Unassembled WGS sequence"/>
</dbReference>
<protein>
    <submittedName>
        <fullName evidence="9">Uncharacterized protein YgbK (DUF1537 family)</fullName>
    </submittedName>
</protein>
<keyword evidence="6" id="KW-0119">Carbohydrate metabolism</keyword>
<sequence length="477" mass="50840">MKTIQELLAGYPDDVSVSAEQVQEARERAGESIVYVVLDDDPTGTQSVSDLPVLTRWEKEDFAWAFLTGKSAVYVMINSRSLAPSDAECVNREAVRAALAAADETDTKVAFVSRSDSTLRGHFPLEPLTISEELETATGKQADGIVVVPAFGDAGRITIGGVHYAGSEDEGFVPVGQTEFAKDATFGYQSSSLPEWVEEKTAGDVTADSVGVIDLEMLRTDRNAVVDKLAEVRDGGVIVADIVTEDDLRLLALALIEAEAEGANFVYRVGPPFVRARIGQDEHAPLTVEEIEASRGDRELAAGGLVVVGSHVGLTTRQLDYLRQQQDPVEFEIDVAKVIDADQRDSHVADVANNAAKELDSGNVVIRTSRKLVTGDDADSSLDISRQVSAAVVEVVKRILQANPPRFVVAKGGITSSDTASKGLEIRHATVIGPMLPGIVSLWSGEDGPAQGIPYIVFAGNVGGETSLADVVDKLSR</sequence>
<organism evidence="9 10">
    <name type="scientific">Trueperella bonasi</name>
    <dbReference type="NCBI Taxonomy" id="312286"/>
    <lineage>
        <taxon>Bacteria</taxon>
        <taxon>Bacillati</taxon>
        <taxon>Actinomycetota</taxon>
        <taxon>Actinomycetes</taxon>
        <taxon>Actinomycetales</taxon>
        <taxon>Actinomycetaceae</taxon>
        <taxon>Trueperella</taxon>
    </lineage>
</organism>
<dbReference type="SUPFAM" id="SSF142764">
    <property type="entry name" value="YgbK-like"/>
    <property type="match status" value="1"/>
</dbReference>
<keyword evidence="10" id="KW-1185">Reference proteome</keyword>
<evidence type="ECO:0000313" key="10">
    <source>
        <dbReference type="Proteomes" id="UP001243212"/>
    </source>
</evidence>
<dbReference type="InterPro" id="IPR042213">
    <property type="entry name" value="NBD_C_sf"/>
</dbReference>
<comment type="similarity">
    <text evidence="1">Belongs to the four-carbon acid sugar kinase family.</text>
</comment>
<keyword evidence="5" id="KW-0067">ATP-binding</keyword>
<dbReference type="EMBL" id="JAUSQX010000001">
    <property type="protein sequence ID" value="MDP9806111.1"/>
    <property type="molecule type" value="Genomic_DNA"/>
</dbReference>
<dbReference type="Pfam" id="PF17042">
    <property type="entry name" value="NBD_C"/>
    <property type="match status" value="1"/>
</dbReference>
<comment type="caution">
    <text evidence="9">The sequence shown here is derived from an EMBL/GenBank/DDBJ whole genome shotgun (WGS) entry which is preliminary data.</text>
</comment>
<accession>A0ABT9NFE5</accession>
<evidence type="ECO:0000259" key="7">
    <source>
        <dbReference type="Pfam" id="PF07005"/>
    </source>
</evidence>
<dbReference type="Pfam" id="PF07005">
    <property type="entry name" value="SBD_N"/>
    <property type="match status" value="1"/>
</dbReference>
<dbReference type="InterPro" id="IPR031475">
    <property type="entry name" value="NBD_C"/>
</dbReference>
<gene>
    <name evidence="9" type="ORF">J2S70_000693</name>
</gene>
<keyword evidence="2" id="KW-0808">Transferase</keyword>